<dbReference type="PANTHER" id="PTHR43610:SF1">
    <property type="entry name" value="N-ACETYLTRANSFERASE DOMAIN-CONTAINING PROTEIN"/>
    <property type="match status" value="1"/>
</dbReference>
<accession>A0ABV9A4K5</accession>
<organism evidence="3 4">
    <name type="scientific">Streptomyces ovatisporus</name>
    <dbReference type="NCBI Taxonomy" id="1128682"/>
    <lineage>
        <taxon>Bacteria</taxon>
        <taxon>Bacillati</taxon>
        <taxon>Actinomycetota</taxon>
        <taxon>Actinomycetes</taxon>
        <taxon>Kitasatosporales</taxon>
        <taxon>Streptomycetaceae</taxon>
        <taxon>Streptomyces</taxon>
    </lineage>
</organism>
<keyword evidence="3" id="KW-0808">Transferase</keyword>
<proteinExistence type="predicted"/>
<dbReference type="GO" id="GO:0016746">
    <property type="term" value="F:acyltransferase activity"/>
    <property type="evidence" value="ECO:0007669"/>
    <property type="project" value="UniProtKB-KW"/>
</dbReference>
<keyword evidence="4" id="KW-1185">Reference proteome</keyword>
<dbReference type="EMBL" id="JBHSFH010000006">
    <property type="protein sequence ID" value="MFC4494842.1"/>
    <property type="molecule type" value="Genomic_DNA"/>
</dbReference>
<feature type="region of interest" description="Disordered" evidence="1">
    <location>
        <begin position="189"/>
        <end position="240"/>
    </location>
</feature>
<dbReference type="SUPFAM" id="SSF55729">
    <property type="entry name" value="Acyl-CoA N-acyltransferases (Nat)"/>
    <property type="match status" value="1"/>
</dbReference>
<sequence length="240" mass="26338">MTARSPAPVALAGRYVVLEPLRLDHVPDLYTAQRGLETDWGWLPVLAPRSEAEMRLIVEQRLAQQAAGGAFLFTVLQAGTRRPVGWIAYLDICVLDQRLDIGWYWLGASLSGTFAAVEVHLLLMQHAFHLGFSRVQWQFDDLDRASHNTMMQINAVREGLLRRHVRRPDGSWRDTVLYSVLAPKRSTPVGGYAPPALPAPPPPRQVPAATPAPVRWPAAGAAGMGRPRAGLPPAGVQRQG</sequence>
<gene>
    <name evidence="3" type="ORF">ACFPA8_11925</name>
</gene>
<protein>
    <submittedName>
        <fullName evidence="3">GNAT family N-acetyltransferase</fullName>
        <ecNumber evidence="3">2.3.-.-</ecNumber>
    </submittedName>
</protein>
<feature type="compositionally biased region" description="Low complexity" evidence="1">
    <location>
        <begin position="206"/>
        <end position="240"/>
    </location>
</feature>
<dbReference type="PANTHER" id="PTHR43610">
    <property type="entry name" value="BLL6696 PROTEIN"/>
    <property type="match status" value="1"/>
</dbReference>
<dbReference type="RefSeq" id="WP_386446630.1">
    <property type="nucleotide sequence ID" value="NZ_JBHSFH010000006.1"/>
</dbReference>
<dbReference type="InterPro" id="IPR000182">
    <property type="entry name" value="GNAT_dom"/>
</dbReference>
<dbReference type="Pfam" id="PF13302">
    <property type="entry name" value="Acetyltransf_3"/>
    <property type="match status" value="1"/>
</dbReference>
<feature type="compositionally biased region" description="Pro residues" evidence="1">
    <location>
        <begin position="195"/>
        <end position="205"/>
    </location>
</feature>
<dbReference type="Gene3D" id="3.40.630.30">
    <property type="match status" value="1"/>
</dbReference>
<comment type="caution">
    <text evidence="3">The sequence shown here is derived from an EMBL/GenBank/DDBJ whole genome shotgun (WGS) entry which is preliminary data.</text>
</comment>
<evidence type="ECO:0000313" key="3">
    <source>
        <dbReference type="EMBL" id="MFC4494842.1"/>
    </source>
</evidence>
<feature type="domain" description="N-acetyltransferase" evidence="2">
    <location>
        <begin position="17"/>
        <end position="152"/>
    </location>
</feature>
<evidence type="ECO:0000256" key="1">
    <source>
        <dbReference type="SAM" id="MobiDB-lite"/>
    </source>
</evidence>
<keyword evidence="3" id="KW-0012">Acyltransferase</keyword>
<dbReference type="InterPro" id="IPR016181">
    <property type="entry name" value="Acyl_CoA_acyltransferase"/>
</dbReference>
<name>A0ABV9A4K5_9ACTN</name>
<evidence type="ECO:0000313" key="4">
    <source>
        <dbReference type="Proteomes" id="UP001595997"/>
    </source>
</evidence>
<reference evidence="4" key="1">
    <citation type="journal article" date="2019" name="Int. J. Syst. Evol. Microbiol.">
        <title>The Global Catalogue of Microorganisms (GCM) 10K type strain sequencing project: providing services to taxonomists for standard genome sequencing and annotation.</title>
        <authorList>
            <consortium name="The Broad Institute Genomics Platform"/>
            <consortium name="The Broad Institute Genome Sequencing Center for Infectious Disease"/>
            <person name="Wu L."/>
            <person name="Ma J."/>
        </authorList>
    </citation>
    <scope>NUCLEOTIDE SEQUENCE [LARGE SCALE GENOMIC DNA]</scope>
    <source>
        <strain evidence="4">CGMCC 4.7357</strain>
    </source>
</reference>
<evidence type="ECO:0000259" key="2">
    <source>
        <dbReference type="Pfam" id="PF13302"/>
    </source>
</evidence>
<dbReference type="EC" id="2.3.-.-" evidence="3"/>
<dbReference type="Proteomes" id="UP001595997">
    <property type="component" value="Unassembled WGS sequence"/>
</dbReference>